<dbReference type="EMBL" id="JAAKFY010000015">
    <property type="protein sequence ID" value="KAF3844638.1"/>
    <property type="molecule type" value="Genomic_DNA"/>
</dbReference>
<gene>
    <name evidence="1" type="ORF">F7725_007801</name>
</gene>
<evidence type="ECO:0000313" key="2">
    <source>
        <dbReference type="Proteomes" id="UP000518266"/>
    </source>
</evidence>
<evidence type="ECO:0000313" key="1">
    <source>
        <dbReference type="EMBL" id="KAF3844638.1"/>
    </source>
</evidence>
<organism evidence="1 2">
    <name type="scientific">Dissostichus mawsoni</name>
    <name type="common">Antarctic cod</name>
    <dbReference type="NCBI Taxonomy" id="36200"/>
    <lineage>
        <taxon>Eukaryota</taxon>
        <taxon>Metazoa</taxon>
        <taxon>Chordata</taxon>
        <taxon>Craniata</taxon>
        <taxon>Vertebrata</taxon>
        <taxon>Euteleostomi</taxon>
        <taxon>Actinopterygii</taxon>
        <taxon>Neopterygii</taxon>
        <taxon>Teleostei</taxon>
        <taxon>Neoteleostei</taxon>
        <taxon>Acanthomorphata</taxon>
        <taxon>Eupercaria</taxon>
        <taxon>Perciformes</taxon>
        <taxon>Notothenioidei</taxon>
        <taxon>Nototheniidae</taxon>
        <taxon>Dissostichus</taxon>
    </lineage>
</organism>
<accession>A0A7J5Y8F0</accession>
<comment type="caution">
    <text evidence="1">The sequence shown here is derived from an EMBL/GenBank/DDBJ whole genome shotgun (WGS) entry which is preliminary data.</text>
</comment>
<proteinExistence type="predicted"/>
<evidence type="ECO:0008006" key="3">
    <source>
        <dbReference type="Google" id="ProtNLM"/>
    </source>
</evidence>
<protein>
    <recommendedName>
        <fullName evidence="3">Reverse transcriptase</fullName>
    </recommendedName>
</protein>
<dbReference type="OrthoDB" id="416119at2759"/>
<dbReference type="AlphaFoldDB" id="A0A7J5Y8F0"/>
<name>A0A7J5Y8F0_DISMA</name>
<dbReference type="Proteomes" id="UP000518266">
    <property type="component" value="Unassembled WGS sequence"/>
</dbReference>
<keyword evidence="2" id="KW-1185">Reference proteome</keyword>
<reference evidence="1 2" key="1">
    <citation type="submission" date="2020-03" db="EMBL/GenBank/DDBJ databases">
        <title>Dissostichus mawsoni Genome sequencing and assembly.</title>
        <authorList>
            <person name="Park H."/>
        </authorList>
    </citation>
    <scope>NUCLEOTIDE SEQUENCE [LARGE SCALE GENOMIC DNA]</scope>
    <source>
        <strain evidence="1">DM0001</strain>
        <tissue evidence="1">Muscle</tissue>
    </source>
</reference>
<sequence length="194" mass="22104">MQTEHNLLTTDEATRLILKSRHNVYEFGDKANKLLALQARQTAAAWSSTEIQNQPADLIHMFWVCPSLFNFWRCIFKSFSEMFKTCVEPDPVCALFGLAPKVTCASLPNSAHVVIAFSTLLARRLILLKWKQHSPPSFSQWVKDVMYFLQLEKMSSYSGAPLTPLLEHGNPFWTSMTPYKIHLIKNKVGLSGEQ</sequence>